<name>A0ACD2ZZ96_9AGAR</name>
<keyword evidence="2" id="KW-1185">Reference proteome</keyword>
<dbReference type="EMBL" id="ML209250">
    <property type="protein sequence ID" value="TFK58662.1"/>
    <property type="molecule type" value="Genomic_DNA"/>
</dbReference>
<proteinExistence type="predicted"/>
<dbReference type="Proteomes" id="UP000308600">
    <property type="component" value="Unassembled WGS sequence"/>
</dbReference>
<organism evidence="1 2">
    <name type="scientific">Pluteus cervinus</name>
    <dbReference type="NCBI Taxonomy" id="181527"/>
    <lineage>
        <taxon>Eukaryota</taxon>
        <taxon>Fungi</taxon>
        <taxon>Dikarya</taxon>
        <taxon>Basidiomycota</taxon>
        <taxon>Agaricomycotina</taxon>
        <taxon>Agaricomycetes</taxon>
        <taxon>Agaricomycetidae</taxon>
        <taxon>Agaricales</taxon>
        <taxon>Pluteineae</taxon>
        <taxon>Pluteaceae</taxon>
        <taxon>Pluteus</taxon>
    </lineage>
</organism>
<evidence type="ECO:0000313" key="2">
    <source>
        <dbReference type="Proteomes" id="UP000308600"/>
    </source>
</evidence>
<sequence>MSSQHLPGLFPQEEEVEMYTSSLPPLTESRLQTAHNTGLMPPPQPLPPLTTHNQPQTQAVSPDREIKRESTVHQVPHMKTERQIEEIFGRSVHTERVIEVTNGEIQDNMIQTMRQIKEAMAKDAEFQEKEMAEIKALLLEEKNAMEVDTEPIKASLQEEMEIWKTEFVRNAEDIWKKKEIQIIEERDQEINRQLRSFIHVWGLQQQRNDIKKLLTDPRVPILEGAVRELQGKLQAQEQRHATGGTTTTHTDADITTNTKKGSTKLVT</sequence>
<evidence type="ECO:0000313" key="1">
    <source>
        <dbReference type="EMBL" id="TFK58662.1"/>
    </source>
</evidence>
<accession>A0ACD2ZZ96</accession>
<protein>
    <submittedName>
        <fullName evidence="1">Uncharacterized protein</fullName>
    </submittedName>
</protein>
<gene>
    <name evidence="1" type="ORF">BDN72DRAFT_950624</name>
</gene>
<reference evidence="1 2" key="1">
    <citation type="journal article" date="2019" name="Nat. Ecol. Evol.">
        <title>Megaphylogeny resolves global patterns of mushroom evolution.</title>
        <authorList>
            <person name="Varga T."/>
            <person name="Krizsan K."/>
            <person name="Foldi C."/>
            <person name="Dima B."/>
            <person name="Sanchez-Garcia M."/>
            <person name="Sanchez-Ramirez S."/>
            <person name="Szollosi G.J."/>
            <person name="Szarkandi J.G."/>
            <person name="Papp V."/>
            <person name="Albert L."/>
            <person name="Andreopoulos W."/>
            <person name="Angelini C."/>
            <person name="Antonin V."/>
            <person name="Barry K.W."/>
            <person name="Bougher N.L."/>
            <person name="Buchanan P."/>
            <person name="Buyck B."/>
            <person name="Bense V."/>
            <person name="Catcheside P."/>
            <person name="Chovatia M."/>
            <person name="Cooper J."/>
            <person name="Damon W."/>
            <person name="Desjardin D."/>
            <person name="Finy P."/>
            <person name="Geml J."/>
            <person name="Haridas S."/>
            <person name="Hughes K."/>
            <person name="Justo A."/>
            <person name="Karasinski D."/>
            <person name="Kautmanova I."/>
            <person name="Kiss B."/>
            <person name="Kocsube S."/>
            <person name="Kotiranta H."/>
            <person name="LaButti K.M."/>
            <person name="Lechner B.E."/>
            <person name="Liimatainen K."/>
            <person name="Lipzen A."/>
            <person name="Lukacs Z."/>
            <person name="Mihaltcheva S."/>
            <person name="Morgado L.N."/>
            <person name="Niskanen T."/>
            <person name="Noordeloos M.E."/>
            <person name="Ohm R.A."/>
            <person name="Ortiz-Santana B."/>
            <person name="Ovrebo C."/>
            <person name="Racz N."/>
            <person name="Riley R."/>
            <person name="Savchenko A."/>
            <person name="Shiryaev A."/>
            <person name="Soop K."/>
            <person name="Spirin V."/>
            <person name="Szebenyi C."/>
            <person name="Tomsovsky M."/>
            <person name="Tulloss R.E."/>
            <person name="Uehling J."/>
            <person name="Grigoriev I.V."/>
            <person name="Vagvolgyi C."/>
            <person name="Papp T."/>
            <person name="Martin F.M."/>
            <person name="Miettinen O."/>
            <person name="Hibbett D.S."/>
            <person name="Nagy L.G."/>
        </authorList>
    </citation>
    <scope>NUCLEOTIDE SEQUENCE [LARGE SCALE GENOMIC DNA]</scope>
    <source>
        <strain evidence="1 2">NL-1719</strain>
    </source>
</reference>